<name>A0ACC0QWZ2_9HYPO</name>
<dbReference type="Proteomes" id="UP001065298">
    <property type="component" value="Chromosome 6"/>
</dbReference>
<evidence type="ECO:0000313" key="1">
    <source>
        <dbReference type="EMBL" id="KAI8666751.1"/>
    </source>
</evidence>
<comment type="caution">
    <text evidence="1">The sequence shown here is derived from an EMBL/GenBank/DDBJ whole genome shotgun (WGS) entry which is preliminary data.</text>
</comment>
<gene>
    <name evidence="1" type="ORF">NCS57_00901500</name>
</gene>
<protein>
    <submittedName>
        <fullName evidence="1">Peptidase M20 domain-containing protein 2</fullName>
    </submittedName>
</protein>
<dbReference type="EMBL" id="CM046508">
    <property type="protein sequence ID" value="KAI8666751.1"/>
    <property type="molecule type" value="Genomic_DNA"/>
</dbReference>
<proteinExistence type="predicted"/>
<sequence>MLIRLDNLTEQARLLINSRLDDLDSSLHQQINKAIHSHPETAYEEFFAHDTIAKYLQDLGFRVTKHAYGLKTSFEASLGSGGRQAVFCAEYDALPGIGHGCGHNLIATASVGAFLGAAHALATLKIPGRLRLLGTPAEENGCGKGRLIEAGAFDPPEEVAAAIMAHAVPASLIGSDTGVAGLRLISSHQFRVEFRGHAAHAGGEPWNGVNALDAAVAAYSNVSLLRQQIHPDERIHGVIEDGGTIPGVIPDYTRMHWNVRSPTMERGEKLLQRVKACLEAGAAATGCRINYILQVPSFKINLAALLTVCSSPTYMDLRVNQTLCKAYVQDMARLGQTVALNMAEPATASTDMGNVSYLVPSFHGAFTITSDPNVAIHSPKFREAASTDEAHATAIKTAKGMAMLAMRVLIEENIASGARRDFETDH</sequence>
<evidence type="ECO:0000313" key="2">
    <source>
        <dbReference type="Proteomes" id="UP001065298"/>
    </source>
</evidence>
<accession>A0ACC0QWZ2</accession>
<organism evidence="1 2">
    <name type="scientific">Fusarium keratoplasticum</name>
    <dbReference type="NCBI Taxonomy" id="1328300"/>
    <lineage>
        <taxon>Eukaryota</taxon>
        <taxon>Fungi</taxon>
        <taxon>Dikarya</taxon>
        <taxon>Ascomycota</taxon>
        <taxon>Pezizomycotina</taxon>
        <taxon>Sordariomycetes</taxon>
        <taxon>Hypocreomycetidae</taxon>
        <taxon>Hypocreales</taxon>
        <taxon>Nectriaceae</taxon>
        <taxon>Fusarium</taxon>
        <taxon>Fusarium solani species complex</taxon>
    </lineage>
</organism>
<reference evidence="1" key="1">
    <citation type="submission" date="2022-06" db="EMBL/GenBank/DDBJ databases">
        <title>Fusarium solani species complex genomes reveal bases of compartmentalisation and animal pathogenesis.</title>
        <authorList>
            <person name="Tsai I.J."/>
        </authorList>
    </citation>
    <scope>NUCLEOTIDE SEQUENCE</scope>
    <source>
        <strain evidence="1">Fu6.1</strain>
    </source>
</reference>
<keyword evidence="2" id="KW-1185">Reference proteome</keyword>